<reference evidence="2 3" key="1">
    <citation type="journal article" date="2006" name="Science">
        <title>Genome of rice cluster I archaea -- the key methane producers in the rice rhizosphere.</title>
        <authorList>
            <person name="Erkel C."/>
            <person name="Kube M."/>
            <person name="Reinhardt R."/>
            <person name="Liesack W."/>
        </authorList>
    </citation>
    <scope>NUCLEOTIDE SEQUENCE [LARGE SCALE GENOMIC DNA]</scope>
    <source>
        <strain evidence="3">DSM 22066 / NBRC 105507 / MRE50</strain>
    </source>
</reference>
<dbReference type="STRING" id="351160.RCIX330"/>
<evidence type="ECO:0000313" key="3">
    <source>
        <dbReference type="Proteomes" id="UP000000663"/>
    </source>
</evidence>
<proteinExistence type="predicted"/>
<keyword evidence="3" id="KW-1185">Reference proteome</keyword>
<dbReference type="eggNOG" id="arCOG05165">
    <property type="taxonomic scope" value="Archaea"/>
</dbReference>
<evidence type="ECO:0000313" key="2">
    <source>
        <dbReference type="EMBL" id="CAJ35788.1"/>
    </source>
</evidence>
<dbReference type="EMBL" id="AM114193">
    <property type="protein sequence ID" value="CAJ35788.1"/>
    <property type="molecule type" value="Genomic_DNA"/>
</dbReference>
<keyword evidence="1" id="KW-0812">Transmembrane</keyword>
<name>Q0W755_METAR</name>
<keyword evidence="1" id="KW-1133">Transmembrane helix</keyword>
<evidence type="ECO:0000256" key="1">
    <source>
        <dbReference type="SAM" id="Phobius"/>
    </source>
</evidence>
<accession>Q0W755</accession>
<sequence length="200" mass="21440">MRSKDELGAEELLMGLGALLASAVLLLIVFSLFRTTLPADRSVVLQYCASEVSGDIATVATSSVPYIHARQYRYDGINISISTDYVIAEDRSGGTFARPLPVRVCPGRYSCGSISWNGTGGFRECLNLTCGAYGTEQSPVNACNASTITDLLTAACTDMAVNPVPVDPARPLIVEKELIYVRANSSPGTECIPCVFVYQR</sequence>
<keyword evidence="1" id="KW-0472">Membrane</keyword>
<feature type="transmembrane region" description="Helical" evidence="1">
    <location>
        <begin position="12"/>
        <end position="33"/>
    </location>
</feature>
<protein>
    <submittedName>
        <fullName evidence="2">Uncharacterized protein</fullName>
    </submittedName>
</protein>
<dbReference type="RefSeq" id="WP_012036712.1">
    <property type="nucleotide sequence ID" value="NC_009464.1"/>
</dbReference>
<dbReference type="AlphaFoldDB" id="Q0W755"/>
<dbReference type="GeneID" id="5145298"/>
<dbReference type="KEGG" id="rci:RCIX330"/>
<gene>
    <name evidence="2" type="ORF">RCIX330</name>
</gene>
<organism evidence="2 3">
    <name type="scientific">Methanocella arvoryzae (strain DSM 22066 / NBRC 105507 / MRE50)</name>
    <dbReference type="NCBI Taxonomy" id="351160"/>
    <lineage>
        <taxon>Archaea</taxon>
        <taxon>Methanobacteriati</taxon>
        <taxon>Methanobacteriota</taxon>
        <taxon>Stenosarchaea group</taxon>
        <taxon>Methanomicrobia</taxon>
        <taxon>Methanocellales</taxon>
        <taxon>Methanocellaceae</taxon>
        <taxon>Methanocella</taxon>
    </lineage>
</organism>
<dbReference type="Proteomes" id="UP000000663">
    <property type="component" value="Chromosome"/>
</dbReference>